<evidence type="ECO:0000313" key="2">
    <source>
        <dbReference type="Proteomes" id="UP001196980"/>
    </source>
</evidence>
<keyword evidence="2" id="KW-1185">Reference proteome</keyword>
<gene>
    <name evidence="1" type="ORF">HWQ67_05725</name>
</gene>
<dbReference type="Proteomes" id="UP001196980">
    <property type="component" value="Unassembled WGS sequence"/>
</dbReference>
<proteinExistence type="predicted"/>
<evidence type="ECO:0000313" key="1">
    <source>
        <dbReference type="EMBL" id="MBV6341078.1"/>
    </source>
</evidence>
<accession>A0ABS6RXV7</accession>
<organism evidence="1 2">
    <name type="scientific">Candidatus Magnetobacterium casense</name>
    <dbReference type="NCBI Taxonomy" id="1455061"/>
    <lineage>
        <taxon>Bacteria</taxon>
        <taxon>Pseudomonadati</taxon>
        <taxon>Nitrospirota</taxon>
        <taxon>Thermodesulfovibrionia</taxon>
        <taxon>Thermodesulfovibrionales</taxon>
        <taxon>Candidatus Magnetobacteriaceae</taxon>
        <taxon>Candidatus Magnetobacterium</taxon>
    </lineage>
</organism>
<comment type="caution">
    <text evidence="1">The sequence shown here is derived from an EMBL/GenBank/DDBJ whole genome shotgun (WGS) entry which is preliminary data.</text>
</comment>
<reference evidence="1 2" key="1">
    <citation type="journal article" date="2020" name="J Geophys Res Biogeosci">
        <title>Magnetotaxis as an Adaptation to Enable Bacterial Shuttling of Microbial Sulfur and Sulfur Cycling Across Aquatic Oxic#Anoxic Interfaces.</title>
        <authorList>
            <person name="Li J."/>
            <person name="Liu P."/>
            <person name="Wang J."/>
            <person name="Roberts A.P."/>
            <person name="Pan Y."/>
        </authorList>
    </citation>
    <scope>NUCLEOTIDE SEQUENCE [LARGE SCALE GENOMIC DNA]</scope>
    <source>
        <strain evidence="1 2">MYR-1_YQ</strain>
    </source>
</reference>
<sequence>MPIFGIFSFMSAPVEWAGLGLIGIAIGWLANKYLKPWLNTEIRLKVARYVLLMADEITDQLMVKYPDKKLVEVLDEAVDTLMKVCGVSKEVAERAIKAAIARKG</sequence>
<protein>
    <recommendedName>
        <fullName evidence="3">Holin</fullName>
    </recommendedName>
</protein>
<name>A0ABS6RXV7_9BACT</name>
<dbReference type="EMBL" id="JABXWD010000071">
    <property type="protein sequence ID" value="MBV6341078.1"/>
    <property type="molecule type" value="Genomic_DNA"/>
</dbReference>
<evidence type="ECO:0008006" key="3">
    <source>
        <dbReference type="Google" id="ProtNLM"/>
    </source>
</evidence>
<dbReference type="RefSeq" id="WP_218251690.1">
    <property type="nucleotide sequence ID" value="NZ_JABXWD010000071.1"/>
</dbReference>